<sequence length="85" mass="9199">MSLEGQWRKHSIVGDTKFQLTRISFAFGSRSSAVGNGEHASTFNLSELWDRLQGVDSNDKGTPCLAKLCDGIGKDRDAADMLPGV</sequence>
<reference evidence="1 2" key="1">
    <citation type="journal article" date="2020" name="BMC Genomics">
        <title>Intraspecific diversification of the crop wild relative Brassica cretica Lam. using demographic model selection.</title>
        <authorList>
            <person name="Kioukis A."/>
            <person name="Michalopoulou V.A."/>
            <person name="Briers L."/>
            <person name="Pirintsos S."/>
            <person name="Studholme D.J."/>
            <person name="Pavlidis P."/>
            <person name="Sarris P.F."/>
        </authorList>
    </citation>
    <scope>NUCLEOTIDE SEQUENCE [LARGE SCALE GENOMIC DNA]</scope>
    <source>
        <strain evidence="2">cv. PFS-1207/04</strain>
    </source>
</reference>
<evidence type="ECO:0000313" key="2">
    <source>
        <dbReference type="Proteomes" id="UP000266723"/>
    </source>
</evidence>
<proteinExistence type="predicted"/>
<dbReference type="Proteomes" id="UP000266723">
    <property type="component" value="Unassembled WGS sequence"/>
</dbReference>
<evidence type="ECO:0000313" key="1">
    <source>
        <dbReference type="EMBL" id="KAF3575511.1"/>
    </source>
</evidence>
<protein>
    <submittedName>
        <fullName evidence="1">Uncharacterized protein</fullName>
    </submittedName>
</protein>
<organism evidence="1 2">
    <name type="scientific">Brassica cretica</name>
    <name type="common">Mustard</name>
    <dbReference type="NCBI Taxonomy" id="69181"/>
    <lineage>
        <taxon>Eukaryota</taxon>
        <taxon>Viridiplantae</taxon>
        <taxon>Streptophyta</taxon>
        <taxon>Embryophyta</taxon>
        <taxon>Tracheophyta</taxon>
        <taxon>Spermatophyta</taxon>
        <taxon>Magnoliopsida</taxon>
        <taxon>eudicotyledons</taxon>
        <taxon>Gunneridae</taxon>
        <taxon>Pentapetalae</taxon>
        <taxon>rosids</taxon>
        <taxon>malvids</taxon>
        <taxon>Brassicales</taxon>
        <taxon>Brassicaceae</taxon>
        <taxon>Brassiceae</taxon>
        <taxon>Brassica</taxon>
    </lineage>
</organism>
<accession>A0ABQ7DDK9</accession>
<comment type="caution">
    <text evidence="1">The sequence shown here is derived from an EMBL/GenBank/DDBJ whole genome shotgun (WGS) entry which is preliminary data.</text>
</comment>
<keyword evidence="2" id="KW-1185">Reference proteome</keyword>
<gene>
    <name evidence="1" type="ORF">DY000_02032658</name>
</gene>
<dbReference type="EMBL" id="QGKV02000649">
    <property type="protein sequence ID" value="KAF3575511.1"/>
    <property type="molecule type" value="Genomic_DNA"/>
</dbReference>
<name>A0ABQ7DDK9_BRACR</name>